<dbReference type="GO" id="GO:0005737">
    <property type="term" value="C:cytoplasm"/>
    <property type="evidence" value="ECO:0007669"/>
    <property type="project" value="TreeGrafter"/>
</dbReference>
<dbReference type="Proteomes" id="UP000265140">
    <property type="component" value="Chromosome 24"/>
</dbReference>
<organism evidence="1 2">
    <name type="scientific">Esox lucius</name>
    <name type="common">Northern pike</name>
    <dbReference type="NCBI Taxonomy" id="8010"/>
    <lineage>
        <taxon>Eukaryota</taxon>
        <taxon>Metazoa</taxon>
        <taxon>Chordata</taxon>
        <taxon>Craniata</taxon>
        <taxon>Vertebrata</taxon>
        <taxon>Euteleostomi</taxon>
        <taxon>Actinopterygii</taxon>
        <taxon>Neopterygii</taxon>
        <taxon>Teleostei</taxon>
        <taxon>Protacanthopterygii</taxon>
        <taxon>Esociformes</taxon>
        <taxon>Esocidae</taxon>
        <taxon>Esox</taxon>
    </lineage>
</organism>
<evidence type="ECO:0000313" key="1">
    <source>
        <dbReference type="Ensembl" id="ENSELUP00000091702.1"/>
    </source>
</evidence>
<accession>A0AAY5KZ30</accession>
<dbReference type="GeneTree" id="ENSGT00390000013973"/>
<dbReference type="Ensembl" id="ENSELUT00000102730.1">
    <property type="protein sequence ID" value="ENSELUP00000081798.1"/>
    <property type="gene ID" value="ENSELUG00000039142.1"/>
</dbReference>
<dbReference type="Ensembl" id="ENSELUT00000107815.1">
    <property type="protein sequence ID" value="ENSELUP00000091702.1"/>
    <property type="gene ID" value="ENSELUG00000039142.1"/>
</dbReference>
<proteinExistence type="predicted"/>
<dbReference type="PANTHER" id="PTHR16155">
    <property type="entry name" value="DED DOMAIN-CONTAINING PROTEIN"/>
    <property type="match status" value="1"/>
</dbReference>
<reference evidence="1" key="2">
    <citation type="submission" date="2025-05" db="UniProtKB">
        <authorList>
            <consortium name="Ensembl"/>
        </authorList>
    </citation>
    <scope>IDENTIFICATION</scope>
</reference>
<reference evidence="1 2" key="1">
    <citation type="submission" date="2020-02" db="EMBL/GenBank/DDBJ databases">
        <title>Esox lucius (northern pike) genome, fEsoLuc1, primary haplotype.</title>
        <authorList>
            <person name="Myers G."/>
            <person name="Karagic N."/>
            <person name="Meyer A."/>
            <person name="Pippel M."/>
            <person name="Reichard M."/>
            <person name="Winkler S."/>
            <person name="Tracey A."/>
            <person name="Sims Y."/>
            <person name="Howe K."/>
            <person name="Rhie A."/>
            <person name="Formenti G."/>
            <person name="Durbin R."/>
            <person name="Fedrigo O."/>
            <person name="Jarvis E.D."/>
        </authorList>
    </citation>
    <scope>NUCLEOTIDE SEQUENCE [LARGE SCALE GENOMIC DNA]</scope>
</reference>
<gene>
    <name evidence="1" type="primary">ABCF1</name>
</gene>
<protein>
    <submittedName>
        <fullName evidence="1">Uncharacterized protein</fullName>
    </submittedName>
</protein>
<name>A0AAY5KZ30_ESOLU</name>
<dbReference type="AlphaFoldDB" id="A0AAY5KZ30"/>
<dbReference type="PANTHER" id="PTHR16155:SF18">
    <property type="entry name" value="STERILE ALPHA MOTIF DOMAIN-CONTAINING PROTEIN 9-LIKE"/>
    <property type="match status" value="1"/>
</dbReference>
<sequence length="686" mass="80311">MTKCDDPTIRSVILRNRLTDKEKCNFTKKQEDICKRFEHQHTQFHGFNIMCENYSKEYITETCEMLRNGKKKVNEKRQNAQLLAILSLLNSYVPGSYLLESQCNEFLKQSRMNPFDDLIVTFTGQEDEHKRVRMKHPMIAHQCVMFLAEAGLTRSATAMNFLNNFCKGEVQKYLVPFIKEMFTKRDKTLVKSAREEELGEVKVKLDNFSKLILDIKEYERDGKCVEVLRNAVDMFRENPFFSQTLARFYYIEMENYTEAEDWAVKAKSIDTSNSFIADTLGQIHKSNLRKNITEKQCSAGDILEIAGKAITAFKEEEMAAEKEVEQRSYNFNDRGRFGYLQVAKYLFEALKFRDSRWKEILTGKNQSHSQGHGFPGTKLNKYLPYIEQLREGVKKRYEFFEKYLTYTKDKIGNPEPVYFHTDIFDCYKKYTEMMPTSFPGLLSCVDRDHLDPDLQLMQQHWKKIISAEKISNADATQNYILVNIILSQEGVRRQGKTIPLQTLQQMLNKNGWKKLIYQNTEFNLLALMLFWPENNKMSNFPYEQTVKHIRASFERDYGKYFRNRYIVPLFLLGKGEGLSRLIHKTRVDILIMKELCMGHLSQEEKSRKLSEQWSSGALWGLQGIQDRLLKCKGVVEHYELFLHGETDRIKVFPDRIANIRNAGPVTFYLGFNFGGPVAFNIMYVKA</sequence>
<keyword evidence="2" id="KW-1185">Reference proteome</keyword>
<evidence type="ECO:0000313" key="2">
    <source>
        <dbReference type="Proteomes" id="UP000265140"/>
    </source>
</evidence>